<organism evidence="2">
    <name type="scientific">Timema cristinae</name>
    <name type="common">Walking stick</name>
    <dbReference type="NCBI Taxonomy" id="61476"/>
    <lineage>
        <taxon>Eukaryota</taxon>
        <taxon>Metazoa</taxon>
        <taxon>Ecdysozoa</taxon>
        <taxon>Arthropoda</taxon>
        <taxon>Hexapoda</taxon>
        <taxon>Insecta</taxon>
        <taxon>Pterygota</taxon>
        <taxon>Neoptera</taxon>
        <taxon>Polyneoptera</taxon>
        <taxon>Phasmatodea</taxon>
        <taxon>Timematodea</taxon>
        <taxon>Timematoidea</taxon>
        <taxon>Timematidae</taxon>
        <taxon>Timema</taxon>
    </lineage>
</organism>
<dbReference type="EMBL" id="OC317619">
    <property type="protein sequence ID" value="CAD7398010.1"/>
    <property type="molecule type" value="Genomic_DNA"/>
</dbReference>
<evidence type="ECO:0000256" key="1">
    <source>
        <dbReference type="SAM" id="MobiDB-lite"/>
    </source>
</evidence>
<proteinExistence type="predicted"/>
<reference evidence="2" key="1">
    <citation type="submission" date="2020-11" db="EMBL/GenBank/DDBJ databases">
        <authorList>
            <person name="Tran Van P."/>
        </authorList>
    </citation>
    <scope>NUCLEOTIDE SEQUENCE</scope>
</reference>
<protein>
    <submittedName>
        <fullName evidence="2">Uncharacterized protein</fullName>
    </submittedName>
</protein>
<accession>A0A7R9GV92</accession>
<evidence type="ECO:0000313" key="2">
    <source>
        <dbReference type="EMBL" id="CAD7398010.1"/>
    </source>
</evidence>
<dbReference type="AlphaFoldDB" id="A0A7R9GV92"/>
<feature type="region of interest" description="Disordered" evidence="1">
    <location>
        <begin position="257"/>
        <end position="300"/>
    </location>
</feature>
<name>A0A7R9GV92_TIMCR</name>
<feature type="compositionally biased region" description="Polar residues" evidence="1">
    <location>
        <begin position="284"/>
        <end position="295"/>
    </location>
</feature>
<sequence>MIVEGVDRERYQQGSETDVDGGALHYRSFIRSAELLEPSTLHYRSFIRSAELLEPSTLHYRSFSRSAELLESSALHYRSFSRPPTSFVDPSEAIIRIHKEEPSTLHYRSFIRSAELLEPSTLHYRSFSRSPTSFVDPSEAVTRWSRGKVSDFCPGDWGSILGPGTDLSDCQTLPSPLTRHLRRTTLKVKNKMMSLFYRIQTNPITSSLRSVPVRNFSGVRCIGNSCSSVPLKAEGLSHTCHLTYCAVLFQGTNGPRPSYGVGPGSGGLQPSKPGGPRGPVGGMAQSQPLANSTAPAQGYRGSWGNPYTSLRYPSPNMGGPVPTTASYTTSYSHHQAVFDVCTF</sequence>
<gene>
    <name evidence="2" type="ORF">TCEB3V08_LOCUS4318</name>
</gene>